<evidence type="ECO:0000256" key="9">
    <source>
        <dbReference type="SAM" id="Coils"/>
    </source>
</evidence>
<gene>
    <name evidence="11" type="ORF">MONBRDRAFT_31849</name>
</gene>
<evidence type="ECO:0000256" key="3">
    <source>
        <dbReference type="ARBA" id="ARBA00009291"/>
    </source>
</evidence>
<dbReference type="AlphaFoldDB" id="A9UVS7"/>
<dbReference type="STRING" id="81824.A9UVS7"/>
<evidence type="ECO:0000256" key="6">
    <source>
        <dbReference type="ARBA" id="ARBA00022949"/>
    </source>
</evidence>
<dbReference type="InterPro" id="IPR021622">
    <property type="entry name" value="Afadin/alpha-actinin-bd"/>
</dbReference>
<sequence>MSIMSELDMLLLEEEEDGDFFLRPVQHVASSAEASDRNSAETVGDNLDARLFQMGLPRMSLGNLGIAAELQNQLAATVNLILDRLHERKSVRHDLEDNLSRARDDVSQLELERQQARARIEQLEREAAKQTEEMRQLKLKLQRAQQASKEAEETARRAQANATQKITQFEHIRRRSEQEHDALKSKYDQMLRQRGSSNAFETLTELNRIESSGRGKWTKPQDGHQTLKSVLHEQLSERIQQLGSENDVLRDTLASLETDLVDMMKNALSIMSADTGDNLDESEYLNDGHFQLPVAMTQDRISLSIRNKMARLKQHVDGLHLTSNPAQLQQEVEELRAVVEQQQALLLNSSDHRYEEKSFLQPTPQKDRRAATDFQDQEQRLRRDREALDALAARLGKESDAIRAERLQLEKERHLTSSWLHGDA</sequence>
<dbReference type="GO" id="GO:0007155">
    <property type="term" value="P:cell adhesion"/>
    <property type="evidence" value="ECO:0007669"/>
    <property type="project" value="UniProtKB-KW"/>
</dbReference>
<keyword evidence="4" id="KW-0963">Cytoplasm</keyword>
<dbReference type="InterPro" id="IPR052300">
    <property type="entry name" value="Adhesion_Centrosome_assoc"/>
</dbReference>
<evidence type="ECO:0000256" key="7">
    <source>
        <dbReference type="ARBA" id="ARBA00023054"/>
    </source>
</evidence>
<reference evidence="11 12" key="1">
    <citation type="journal article" date="2008" name="Nature">
        <title>The genome of the choanoflagellate Monosiga brevicollis and the origin of metazoans.</title>
        <authorList>
            <consortium name="JGI Sequencing"/>
            <person name="King N."/>
            <person name="Westbrook M.J."/>
            <person name="Young S.L."/>
            <person name="Kuo A."/>
            <person name="Abedin M."/>
            <person name="Chapman J."/>
            <person name="Fairclough S."/>
            <person name="Hellsten U."/>
            <person name="Isogai Y."/>
            <person name="Letunic I."/>
            <person name="Marr M."/>
            <person name="Pincus D."/>
            <person name="Putnam N."/>
            <person name="Rokas A."/>
            <person name="Wright K.J."/>
            <person name="Zuzow R."/>
            <person name="Dirks W."/>
            <person name="Good M."/>
            <person name="Goodstein D."/>
            <person name="Lemons D."/>
            <person name="Li W."/>
            <person name="Lyons J.B."/>
            <person name="Morris A."/>
            <person name="Nichols S."/>
            <person name="Richter D.J."/>
            <person name="Salamov A."/>
            <person name="Bork P."/>
            <person name="Lim W.A."/>
            <person name="Manning G."/>
            <person name="Miller W.T."/>
            <person name="McGinnis W."/>
            <person name="Shapiro H."/>
            <person name="Tjian R."/>
            <person name="Grigoriev I.V."/>
            <person name="Rokhsar D."/>
        </authorList>
    </citation>
    <scope>NUCLEOTIDE SEQUENCE [LARGE SCALE GENOMIC DNA]</scope>
    <source>
        <strain evidence="12">MX1 / ATCC 50154</strain>
    </source>
</reference>
<dbReference type="Proteomes" id="UP000001357">
    <property type="component" value="Unassembled WGS sequence"/>
</dbReference>
<feature type="coiled-coil region" evidence="9">
    <location>
        <begin position="232"/>
        <end position="266"/>
    </location>
</feature>
<organism evidence="11 12">
    <name type="scientific">Monosiga brevicollis</name>
    <name type="common">Choanoflagellate</name>
    <dbReference type="NCBI Taxonomy" id="81824"/>
    <lineage>
        <taxon>Eukaryota</taxon>
        <taxon>Choanoflagellata</taxon>
        <taxon>Craspedida</taxon>
        <taxon>Salpingoecidae</taxon>
        <taxon>Monosiga</taxon>
    </lineage>
</organism>
<evidence type="ECO:0000256" key="2">
    <source>
        <dbReference type="ARBA" id="ARBA00004300"/>
    </source>
</evidence>
<evidence type="ECO:0000256" key="4">
    <source>
        <dbReference type="ARBA" id="ARBA00022490"/>
    </source>
</evidence>
<evidence type="ECO:0000256" key="10">
    <source>
        <dbReference type="SAM" id="MobiDB-lite"/>
    </source>
</evidence>
<dbReference type="PANTHER" id="PTHR46507">
    <property type="entry name" value="AFADIN- AND ALPHA-ACTININ-BINDING PROTEIN"/>
    <property type="match status" value="1"/>
</dbReference>
<feature type="compositionally biased region" description="Basic and acidic residues" evidence="10">
    <location>
        <begin position="365"/>
        <end position="382"/>
    </location>
</feature>
<evidence type="ECO:0000256" key="8">
    <source>
        <dbReference type="ARBA" id="ARBA00023212"/>
    </source>
</evidence>
<evidence type="ECO:0000313" key="12">
    <source>
        <dbReference type="Proteomes" id="UP000001357"/>
    </source>
</evidence>
<name>A9UVS7_MONBE</name>
<protein>
    <submittedName>
        <fullName evidence="11">Uncharacterized protein</fullName>
    </submittedName>
</protein>
<proteinExistence type="inferred from homology"/>
<dbReference type="GO" id="GO:0035735">
    <property type="term" value="P:intraciliary transport involved in cilium assembly"/>
    <property type="evidence" value="ECO:0000318"/>
    <property type="project" value="GO_Central"/>
</dbReference>
<keyword evidence="8" id="KW-0206">Cytoskeleton</keyword>
<dbReference type="GeneID" id="5890028"/>
<evidence type="ECO:0000256" key="5">
    <source>
        <dbReference type="ARBA" id="ARBA00022889"/>
    </source>
</evidence>
<evidence type="ECO:0000256" key="1">
    <source>
        <dbReference type="ARBA" id="ARBA00004282"/>
    </source>
</evidence>
<feature type="coiled-coil region" evidence="9">
    <location>
        <begin position="92"/>
        <end position="193"/>
    </location>
</feature>
<keyword evidence="5" id="KW-0130">Cell adhesion</keyword>
<dbReference type="KEGG" id="mbr:MONBRDRAFT_31849"/>
<accession>A9UVS7</accession>
<keyword evidence="6" id="KW-0965">Cell junction</keyword>
<keyword evidence="12" id="KW-1185">Reference proteome</keyword>
<dbReference type="GO" id="GO:0070161">
    <property type="term" value="C:anchoring junction"/>
    <property type="evidence" value="ECO:0007669"/>
    <property type="project" value="UniProtKB-SubCell"/>
</dbReference>
<dbReference type="PANTHER" id="PTHR46507:SF4">
    <property type="entry name" value="SSX FAMILY MEMBER 2 INTERACTING PROTEIN"/>
    <property type="match status" value="1"/>
</dbReference>
<dbReference type="EMBL" id="CH991547">
    <property type="protein sequence ID" value="EDQ90443.1"/>
    <property type="molecule type" value="Genomic_DNA"/>
</dbReference>
<dbReference type="OMA" id="SHEHEPP"/>
<dbReference type="GO" id="GO:0034451">
    <property type="term" value="C:centriolar satellite"/>
    <property type="evidence" value="ECO:0000318"/>
    <property type="project" value="GO_Central"/>
</dbReference>
<dbReference type="GO" id="GO:0036064">
    <property type="term" value="C:ciliary basal body"/>
    <property type="evidence" value="ECO:0000318"/>
    <property type="project" value="GO_Central"/>
</dbReference>
<evidence type="ECO:0000313" key="11">
    <source>
        <dbReference type="EMBL" id="EDQ90443.1"/>
    </source>
</evidence>
<feature type="region of interest" description="Disordered" evidence="10">
    <location>
        <begin position="353"/>
        <end position="382"/>
    </location>
</feature>
<dbReference type="Pfam" id="PF11559">
    <property type="entry name" value="ADIP"/>
    <property type="match status" value="1"/>
</dbReference>
<dbReference type="InParanoid" id="A9UVS7"/>
<keyword evidence="7 9" id="KW-0175">Coiled coil</keyword>
<comment type="subcellular location">
    <subcellularLocation>
        <location evidence="1">Cell junction</location>
    </subcellularLocation>
    <subcellularLocation>
        <location evidence="2">Cytoplasm</location>
        <location evidence="2">Cytoskeleton</location>
        <location evidence="2">Microtubule organizing center</location>
        <location evidence="2">Centrosome</location>
    </subcellularLocation>
</comment>
<comment type="similarity">
    <text evidence="3">Belongs to the ADIP family.</text>
</comment>
<dbReference type="RefSeq" id="XP_001744494.1">
    <property type="nucleotide sequence ID" value="XM_001744442.1"/>
</dbReference>